<comment type="caution">
    <text evidence="2">The sequence shown here is derived from an EMBL/GenBank/DDBJ whole genome shotgun (WGS) entry which is preliminary data.</text>
</comment>
<feature type="compositionally biased region" description="Polar residues" evidence="1">
    <location>
        <begin position="24"/>
        <end position="45"/>
    </location>
</feature>
<feature type="region of interest" description="Disordered" evidence="1">
    <location>
        <begin position="21"/>
        <end position="45"/>
    </location>
</feature>
<evidence type="ECO:0000313" key="3">
    <source>
        <dbReference type="Proteomes" id="UP000789901"/>
    </source>
</evidence>
<keyword evidence="3" id="KW-1185">Reference proteome</keyword>
<proteinExistence type="predicted"/>
<protein>
    <submittedName>
        <fullName evidence="2">15128_t:CDS:1</fullName>
    </submittedName>
</protein>
<evidence type="ECO:0000256" key="1">
    <source>
        <dbReference type="SAM" id="MobiDB-lite"/>
    </source>
</evidence>
<accession>A0ABN7X6D5</accession>
<dbReference type="EMBL" id="CAJVQB010091867">
    <property type="protein sequence ID" value="CAG8848412.1"/>
    <property type="molecule type" value="Genomic_DNA"/>
</dbReference>
<feature type="non-terminal residue" evidence="2">
    <location>
        <position position="1"/>
    </location>
</feature>
<organism evidence="2 3">
    <name type="scientific">Gigaspora margarita</name>
    <dbReference type="NCBI Taxonomy" id="4874"/>
    <lineage>
        <taxon>Eukaryota</taxon>
        <taxon>Fungi</taxon>
        <taxon>Fungi incertae sedis</taxon>
        <taxon>Mucoromycota</taxon>
        <taxon>Glomeromycotina</taxon>
        <taxon>Glomeromycetes</taxon>
        <taxon>Diversisporales</taxon>
        <taxon>Gigasporaceae</taxon>
        <taxon>Gigaspora</taxon>
    </lineage>
</organism>
<reference evidence="2 3" key="1">
    <citation type="submission" date="2021-06" db="EMBL/GenBank/DDBJ databases">
        <authorList>
            <person name="Kallberg Y."/>
            <person name="Tangrot J."/>
            <person name="Rosling A."/>
        </authorList>
    </citation>
    <scope>NUCLEOTIDE SEQUENCE [LARGE SCALE GENOMIC DNA]</scope>
    <source>
        <strain evidence="2 3">120-4 pot B 10/14</strain>
    </source>
</reference>
<sequence>LVITILALSIPYYIEDCEPAPTYLSGSEDSEPTPTYMSRSKNCEP</sequence>
<gene>
    <name evidence="2" type="ORF">GMARGA_LOCUS39166</name>
</gene>
<evidence type="ECO:0000313" key="2">
    <source>
        <dbReference type="EMBL" id="CAG8848412.1"/>
    </source>
</evidence>
<dbReference type="Proteomes" id="UP000789901">
    <property type="component" value="Unassembled WGS sequence"/>
</dbReference>
<name>A0ABN7X6D5_GIGMA</name>
<feature type="non-terminal residue" evidence="2">
    <location>
        <position position="45"/>
    </location>
</feature>